<dbReference type="AlphaFoldDB" id="A0A0F9KRT5"/>
<accession>A0A0F9KRT5</accession>
<feature type="transmembrane region" description="Helical" evidence="1">
    <location>
        <begin position="6"/>
        <end position="28"/>
    </location>
</feature>
<proteinExistence type="predicted"/>
<keyword evidence="1" id="KW-1133">Transmembrane helix</keyword>
<sequence>MIILIKLAGFLFLFIMVLYLILLPAIGYKVETDYSESWLQKINDDPKKFQLSIGLALIHNVSVITLTIILFIVYGPPYNILLGIVLLICRMGEGLILIYDDKNYGGFLKIARQYSSTSGAEKSSLSDLARTITETNSSRFKFAMILWSIGSLAFSIVLVTYGLVPLFIGWLGIVASILIGLGNGIELIKPNFKTKRSFKVLTVIGGLSAITFEVILGVILLFF</sequence>
<dbReference type="InterPro" id="IPR025495">
    <property type="entry name" value="DUF4386"/>
</dbReference>
<keyword evidence="1" id="KW-0812">Transmembrane</keyword>
<feature type="transmembrane region" description="Helical" evidence="1">
    <location>
        <begin position="80"/>
        <end position="99"/>
    </location>
</feature>
<comment type="caution">
    <text evidence="2">The sequence shown here is derived from an EMBL/GenBank/DDBJ whole genome shotgun (WGS) entry which is preliminary data.</text>
</comment>
<feature type="transmembrane region" description="Helical" evidence="1">
    <location>
        <begin position="200"/>
        <end position="222"/>
    </location>
</feature>
<evidence type="ECO:0000256" key="1">
    <source>
        <dbReference type="SAM" id="Phobius"/>
    </source>
</evidence>
<dbReference type="EMBL" id="LAZR01014307">
    <property type="protein sequence ID" value="KKM18065.1"/>
    <property type="molecule type" value="Genomic_DNA"/>
</dbReference>
<evidence type="ECO:0008006" key="3">
    <source>
        <dbReference type="Google" id="ProtNLM"/>
    </source>
</evidence>
<dbReference type="Pfam" id="PF14329">
    <property type="entry name" value="DUF4386"/>
    <property type="match status" value="1"/>
</dbReference>
<reference evidence="2" key="1">
    <citation type="journal article" date="2015" name="Nature">
        <title>Complex archaea that bridge the gap between prokaryotes and eukaryotes.</title>
        <authorList>
            <person name="Spang A."/>
            <person name="Saw J.H."/>
            <person name="Jorgensen S.L."/>
            <person name="Zaremba-Niedzwiedzka K."/>
            <person name="Martijn J."/>
            <person name="Lind A.E."/>
            <person name="van Eijk R."/>
            <person name="Schleper C."/>
            <person name="Guy L."/>
            <person name="Ettema T.J."/>
        </authorList>
    </citation>
    <scope>NUCLEOTIDE SEQUENCE</scope>
</reference>
<protein>
    <recommendedName>
        <fullName evidence="3">DUF4386 domain-containing protein</fullName>
    </recommendedName>
</protein>
<feature type="transmembrane region" description="Helical" evidence="1">
    <location>
        <begin position="140"/>
        <end position="161"/>
    </location>
</feature>
<keyword evidence="1" id="KW-0472">Membrane</keyword>
<feature type="transmembrane region" description="Helical" evidence="1">
    <location>
        <begin position="167"/>
        <end position="188"/>
    </location>
</feature>
<gene>
    <name evidence="2" type="ORF">LCGC14_1669460</name>
</gene>
<feature type="transmembrane region" description="Helical" evidence="1">
    <location>
        <begin position="49"/>
        <end position="74"/>
    </location>
</feature>
<organism evidence="2">
    <name type="scientific">marine sediment metagenome</name>
    <dbReference type="NCBI Taxonomy" id="412755"/>
    <lineage>
        <taxon>unclassified sequences</taxon>
        <taxon>metagenomes</taxon>
        <taxon>ecological metagenomes</taxon>
    </lineage>
</organism>
<evidence type="ECO:0000313" key="2">
    <source>
        <dbReference type="EMBL" id="KKM18065.1"/>
    </source>
</evidence>
<name>A0A0F9KRT5_9ZZZZ</name>